<sequence length="303" mass="33671">MTATYDMPQSTLTGTETPYQYWILRYVPNTVRQEFVNVGVVVGRDDDWAVHAISNWDHAGRLGGDPTQAATWVERLTEEAEASQCPPLPEITAATGLSTSEISRRQALHNNHVQIAAGGPLVTTDARSGAAMMFDLLVHDPDPQPRRIRAGTRLRRQLGDTLRQWASQSFSASRSVESNPSVSAATMRRPARFNFLAANGHLSLHHAWAFESGTTATDLLVRFRAWEVPVRDLRESGGAVTLPGTEESQALDQDVPLTVLFSEPDPAETDRVEVLEEARAFCRQYEIEMIPENEPERLLRILS</sequence>
<name>A0A7K1UGV0_9MICC</name>
<dbReference type="Proteomes" id="UP000460157">
    <property type="component" value="Unassembled WGS sequence"/>
</dbReference>
<dbReference type="OrthoDB" id="4964527at2"/>
<accession>A0A7K1UGV0</accession>
<dbReference type="InterPro" id="IPR021398">
    <property type="entry name" value="DUF3037"/>
</dbReference>
<proteinExistence type="predicted"/>
<evidence type="ECO:0000313" key="1">
    <source>
        <dbReference type="EMBL" id="MVT25624.1"/>
    </source>
</evidence>
<gene>
    <name evidence="1" type="ORF">GNZ21_04480</name>
</gene>
<evidence type="ECO:0000313" key="2">
    <source>
        <dbReference type="Proteomes" id="UP000460157"/>
    </source>
</evidence>
<protein>
    <submittedName>
        <fullName evidence="1">DUF3037 domain-containing protein</fullName>
    </submittedName>
</protein>
<dbReference type="Pfam" id="PF11236">
    <property type="entry name" value="DUF3037"/>
    <property type="match status" value="1"/>
</dbReference>
<organism evidence="1 2">
    <name type="scientific">Nesterenkonia alkaliphila</name>
    <dbReference type="NCBI Taxonomy" id="1463631"/>
    <lineage>
        <taxon>Bacteria</taxon>
        <taxon>Bacillati</taxon>
        <taxon>Actinomycetota</taxon>
        <taxon>Actinomycetes</taxon>
        <taxon>Micrococcales</taxon>
        <taxon>Micrococcaceae</taxon>
        <taxon>Nesterenkonia</taxon>
    </lineage>
</organism>
<comment type="caution">
    <text evidence="1">The sequence shown here is derived from an EMBL/GenBank/DDBJ whole genome shotgun (WGS) entry which is preliminary data.</text>
</comment>
<keyword evidence="2" id="KW-1185">Reference proteome</keyword>
<dbReference type="AlphaFoldDB" id="A0A7K1UGV0"/>
<dbReference type="EMBL" id="WRPM01000030">
    <property type="protein sequence ID" value="MVT25624.1"/>
    <property type="molecule type" value="Genomic_DNA"/>
</dbReference>
<reference evidence="1 2" key="1">
    <citation type="submission" date="2019-12" db="EMBL/GenBank/DDBJ databases">
        <title>Nesterenkonia muleiensis sp. nov., a novel actinobacterium isolated from sap of Populus euphratica.</title>
        <authorList>
            <person name="Wang R."/>
        </authorList>
    </citation>
    <scope>NUCLEOTIDE SEQUENCE [LARGE SCALE GENOMIC DNA]</scope>
    <source>
        <strain evidence="1 2">F10</strain>
    </source>
</reference>